<dbReference type="InterPro" id="IPR047817">
    <property type="entry name" value="ABC2_TM_bact-type"/>
</dbReference>
<dbReference type="PANTHER" id="PTHR43229">
    <property type="entry name" value="NODULATION PROTEIN J"/>
    <property type="match status" value="1"/>
</dbReference>
<comment type="subcellular location">
    <subcellularLocation>
        <location evidence="5">Cell membrane</location>
        <topology evidence="5">Multi-pass membrane protein</topology>
    </subcellularLocation>
    <subcellularLocation>
        <location evidence="1">Membrane</location>
        <topology evidence="1">Multi-pass membrane protein</topology>
    </subcellularLocation>
</comment>
<keyword evidence="8" id="KW-1185">Reference proteome</keyword>
<keyword evidence="2 5" id="KW-0812">Transmembrane</keyword>
<feature type="transmembrane region" description="Helical" evidence="5">
    <location>
        <begin position="177"/>
        <end position="203"/>
    </location>
</feature>
<comment type="caution">
    <text evidence="7">The sequence shown here is derived from an EMBL/GenBank/DDBJ whole genome shotgun (WGS) entry which is preliminary data.</text>
</comment>
<dbReference type="EMBL" id="BIXY01000125">
    <property type="protein sequence ID" value="GCF11591.1"/>
    <property type="molecule type" value="Genomic_DNA"/>
</dbReference>
<proteinExistence type="inferred from homology"/>
<evidence type="ECO:0000256" key="2">
    <source>
        <dbReference type="ARBA" id="ARBA00022692"/>
    </source>
</evidence>
<dbReference type="AlphaFoldDB" id="A0A5A5TJ00"/>
<keyword evidence="3 5" id="KW-1133">Transmembrane helix</keyword>
<accession>A0A5A5TJ00</accession>
<evidence type="ECO:0000256" key="4">
    <source>
        <dbReference type="ARBA" id="ARBA00023136"/>
    </source>
</evidence>
<dbReference type="PROSITE" id="PS51012">
    <property type="entry name" value="ABC_TM2"/>
    <property type="match status" value="1"/>
</dbReference>
<dbReference type="GO" id="GO:0140359">
    <property type="term" value="F:ABC-type transporter activity"/>
    <property type="evidence" value="ECO:0007669"/>
    <property type="project" value="InterPro"/>
</dbReference>
<evidence type="ECO:0000259" key="6">
    <source>
        <dbReference type="PROSITE" id="PS51012"/>
    </source>
</evidence>
<dbReference type="OrthoDB" id="9788252at2"/>
<dbReference type="InterPro" id="IPR000412">
    <property type="entry name" value="ABC_2_transport"/>
</dbReference>
<evidence type="ECO:0000256" key="1">
    <source>
        <dbReference type="ARBA" id="ARBA00004141"/>
    </source>
</evidence>
<dbReference type="Proteomes" id="UP000322530">
    <property type="component" value="Unassembled WGS sequence"/>
</dbReference>
<keyword evidence="4 5" id="KW-0472">Membrane</keyword>
<feature type="transmembrane region" description="Helical" evidence="5">
    <location>
        <begin position="210"/>
        <end position="229"/>
    </location>
</feature>
<comment type="caution">
    <text evidence="5">Lacks conserved residue(s) required for the propagation of feature annotation.</text>
</comment>
<evidence type="ECO:0000313" key="7">
    <source>
        <dbReference type="EMBL" id="GCF11591.1"/>
    </source>
</evidence>
<protein>
    <recommendedName>
        <fullName evidence="5">Transport permease protein</fullName>
    </recommendedName>
</protein>
<dbReference type="InterPro" id="IPR051784">
    <property type="entry name" value="Nod_factor_ABC_transporter"/>
</dbReference>
<name>A0A5A5TJ00_9CHLR</name>
<keyword evidence="5" id="KW-1003">Cell membrane</keyword>
<reference evidence="7 8" key="1">
    <citation type="submission" date="2019-01" db="EMBL/GenBank/DDBJ databases">
        <title>Draft genome sequence of Dictyobacter sp. Uno17.</title>
        <authorList>
            <person name="Wang C.M."/>
            <person name="Zheng Y."/>
            <person name="Sakai Y."/>
            <person name="Abe K."/>
            <person name="Yokota A."/>
            <person name="Yabe S."/>
        </authorList>
    </citation>
    <scope>NUCLEOTIDE SEQUENCE [LARGE SCALE GENOMIC DNA]</scope>
    <source>
        <strain evidence="7 8">Uno17</strain>
    </source>
</reference>
<dbReference type="Pfam" id="PF01061">
    <property type="entry name" value="ABC2_membrane"/>
    <property type="match status" value="1"/>
</dbReference>
<dbReference type="InterPro" id="IPR013525">
    <property type="entry name" value="ABC2_TM"/>
</dbReference>
<sequence length="296" mass="32351">MPWNLEVATVKLHEQDAQPADLANTPIVSQAQPTTPLAVIADFFLKTFTIAEWEIRKLRHDFSDLITRAVQPVLWLLVFGETFTRIRAIPTGNMSYLEFMAPGILSQSVLFLAIFGGIAVVWERDLGVIHKFLASPTPRGSLVLGKALSAGIRALPQALIIYMLALILGVRMNYNPLALLGVCIFAILGAACFSTFSLIIACLLKTRDRVMGIGQVLTMPLFFASNAIYPIDIMPKPLQVIAHINPLSYVVDGIRSLMIADAAINLNTIGLDFGILAVVTIVLVIIGSNLYPRIIQ</sequence>
<dbReference type="GO" id="GO:0043190">
    <property type="term" value="C:ATP-binding cassette (ABC) transporter complex"/>
    <property type="evidence" value="ECO:0007669"/>
    <property type="project" value="InterPro"/>
</dbReference>
<feature type="transmembrane region" description="Helical" evidence="5">
    <location>
        <begin position="143"/>
        <end position="165"/>
    </location>
</feature>
<keyword evidence="5" id="KW-0813">Transport</keyword>
<feature type="transmembrane region" description="Helical" evidence="5">
    <location>
        <begin position="104"/>
        <end position="122"/>
    </location>
</feature>
<feature type="domain" description="ABC transmembrane type-2" evidence="6">
    <location>
        <begin position="63"/>
        <end position="294"/>
    </location>
</feature>
<comment type="similarity">
    <text evidence="5">Belongs to the ABC-2 integral membrane protein family.</text>
</comment>
<dbReference type="PRINTS" id="PR00164">
    <property type="entry name" value="ABC2TRNSPORT"/>
</dbReference>
<dbReference type="PANTHER" id="PTHR43229:SF2">
    <property type="entry name" value="NODULATION PROTEIN J"/>
    <property type="match status" value="1"/>
</dbReference>
<dbReference type="PIRSF" id="PIRSF006648">
    <property type="entry name" value="DrrB"/>
    <property type="match status" value="1"/>
</dbReference>
<gene>
    <name evidence="7" type="ORF">KDI_51550</name>
</gene>
<evidence type="ECO:0000313" key="8">
    <source>
        <dbReference type="Proteomes" id="UP000322530"/>
    </source>
</evidence>
<feature type="transmembrane region" description="Helical" evidence="5">
    <location>
        <begin position="273"/>
        <end position="291"/>
    </location>
</feature>
<evidence type="ECO:0000256" key="3">
    <source>
        <dbReference type="ARBA" id="ARBA00022989"/>
    </source>
</evidence>
<organism evidence="7 8">
    <name type="scientific">Dictyobacter arantiisoli</name>
    <dbReference type="NCBI Taxonomy" id="2014874"/>
    <lineage>
        <taxon>Bacteria</taxon>
        <taxon>Bacillati</taxon>
        <taxon>Chloroflexota</taxon>
        <taxon>Ktedonobacteria</taxon>
        <taxon>Ktedonobacterales</taxon>
        <taxon>Dictyobacteraceae</taxon>
        <taxon>Dictyobacter</taxon>
    </lineage>
</organism>
<evidence type="ECO:0000256" key="5">
    <source>
        <dbReference type="RuleBase" id="RU361157"/>
    </source>
</evidence>